<dbReference type="Proteomes" id="UP000593562">
    <property type="component" value="Unassembled WGS sequence"/>
</dbReference>
<dbReference type="EMBL" id="JAAARO010000001">
    <property type="protein sequence ID" value="KAF5752993.1"/>
    <property type="molecule type" value="Genomic_DNA"/>
</dbReference>
<feature type="region of interest" description="Disordered" evidence="2">
    <location>
        <begin position="742"/>
        <end position="768"/>
    </location>
</feature>
<feature type="region of interest" description="Disordered" evidence="2">
    <location>
        <begin position="1229"/>
        <end position="1269"/>
    </location>
</feature>
<feature type="compositionally biased region" description="Low complexity" evidence="2">
    <location>
        <begin position="1537"/>
        <end position="1547"/>
    </location>
</feature>
<feature type="compositionally biased region" description="Pro residues" evidence="2">
    <location>
        <begin position="291"/>
        <end position="301"/>
    </location>
</feature>
<dbReference type="GO" id="GO:0031982">
    <property type="term" value="C:vesicle"/>
    <property type="evidence" value="ECO:0007669"/>
    <property type="project" value="TreeGrafter"/>
</dbReference>
<keyword evidence="4" id="KW-1185">Reference proteome</keyword>
<keyword evidence="1" id="KW-0175">Coiled coil</keyword>
<evidence type="ECO:0000256" key="1">
    <source>
        <dbReference type="SAM" id="Coils"/>
    </source>
</evidence>
<dbReference type="PANTHER" id="PTHR23172:SF87">
    <property type="entry name" value="CHAPERONE DNAJ-DOMAIN SUPERFAMILY PROTEIN"/>
    <property type="match status" value="1"/>
</dbReference>
<dbReference type="PANTHER" id="PTHR23172">
    <property type="entry name" value="AUXILIN/CYCLIN G-ASSOCIATED KINASE-RELATED"/>
    <property type="match status" value="1"/>
</dbReference>
<dbReference type="GO" id="GO:0005737">
    <property type="term" value="C:cytoplasm"/>
    <property type="evidence" value="ECO:0007669"/>
    <property type="project" value="TreeGrafter"/>
</dbReference>
<feature type="region of interest" description="Disordered" evidence="2">
    <location>
        <begin position="371"/>
        <end position="393"/>
    </location>
</feature>
<feature type="compositionally biased region" description="Basic and acidic residues" evidence="2">
    <location>
        <begin position="1572"/>
        <end position="1584"/>
    </location>
</feature>
<feature type="region of interest" description="Disordered" evidence="2">
    <location>
        <begin position="635"/>
        <end position="705"/>
    </location>
</feature>
<dbReference type="InterPro" id="IPR036869">
    <property type="entry name" value="J_dom_sf"/>
</dbReference>
<evidence type="ECO:0000313" key="4">
    <source>
        <dbReference type="Proteomes" id="UP000593562"/>
    </source>
</evidence>
<dbReference type="Gene3D" id="1.10.287.110">
    <property type="entry name" value="DnaJ domain"/>
    <property type="match status" value="1"/>
</dbReference>
<feature type="region of interest" description="Disordered" evidence="2">
    <location>
        <begin position="609"/>
        <end position="628"/>
    </location>
</feature>
<feature type="region of interest" description="Disordered" evidence="2">
    <location>
        <begin position="115"/>
        <end position="145"/>
    </location>
</feature>
<organism evidence="3 4">
    <name type="scientific">Tripterygium wilfordii</name>
    <name type="common">Thunder God vine</name>
    <dbReference type="NCBI Taxonomy" id="458696"/>
    <lineage>
        <taxon>Eukaryota</taxon>
        <taxon>Viridiplantae</taxon>
        <taxon>Streptophyta</taxon>
        <taxon>Embryophyta</taxon>
        <taxon>Tracheophyta</taxon>
        <taxon>Spermatophyta</taxon>
        <taxon>Magnoliopsida</taxon>
        <taxon>eudicotyledons</taxon>
        <taxon>Gunneridae</taxon>
        <taxon>Pentapetalae</taxon>
        <taxon>rosids</taxon>
        <taxon>fabids</taxon>
        <taxon>Celastrales</taxon>
        <taxon>Celastraceae</taxon>
        <taxon>Tripterygium</taxon>
    </lineage>
</organism>
<feature type="compositionally biased region" description="Basic and acidic residues" evidence="2">
    <location>
        <begin position="1229"/>
        <end position="1240"/>
    </location>
</feature>
<feature type="compositionally biased region" description="Basic and acidic residues" evidence="2">
    <location>
        <begin position="524"/>
        <end position="533"/>
    </location>
</feature>
<protein>
    <submittedName>
        <fullName evidence="3">Chaperone DnaJ-domain superfamily protein putative isoform 1</fullName>
    </submittedName>
</protein>
<feature type="compositionally biased region" description="Low complexity" evidence="2">
    <location>
        <begin position="312"/>
        <end position="323"/>
    </location>
</feature>
<gene>
    <name evidence="3" type="ORF">HS088_TW01G00911</name>
</gene>
<feature type="compositionally biased region" description="Polar residues" evidence="2">
    <location>
        <begin position="1490"/>
        <end position="1515"/>
    </location>
</feature>
<sequence length="1939" mass="218124">MENYSHSRQPSTLSKKTCNGAVAARSIAYDDVFGDPPRFRVPQTLAPRVEDYSEIFGAVHASRASSIPVLDLPLVEDDAEVFFDVQRSGFDYGEVFGGFDALDFTVSYEDLRRTEETNGHGGNGDFSDDDWTPAASETLSEVSDDSAKNLHFSNQEVYEPVDGSTEFSISYHIANQGSNADISNGITHVPQFHSFPGYTLLVDENTYLSGAGFENPSLEVTDDGNLNMDFSGEMKGKHLRKTMSYSCNGSTDMLTFGNYLESQKRYSRSGSLPKEMFVTVSDVSLRTQPSQVPPPSRPPPALDFKKVDSRRASSSSKSVVSESTPGDNSPRFFDVEVDASSSAAVSAAAMIEAMEKAQAKLRSAKDLLEKKRGNSQNCAKPGPKNDGTGKVDKTFEVSSGMRDESLQSDCAGDLGGMRFSVKERYKATRTTDAVRVSVVGEKPLDGAKVSSLPKATNEFWSTQEPDKIDVVDEWKEATQFFELVKVDRLRQKFVQIDSANILLPNSEQQGCKKKEKKSALEAYGHPKENDEKSNPVSESYELEEYETKVKVMKGAYNHEENSVTLETFDGICTQKEDEKKANMDQEALEHGEVDKLFRTGQQTVEAVKKCTGTDESEENEDSAGKENKYTVHQSMKLAKGQHLKEANNSMEGEKRRKKSRQRRENEDRQLQAFEGEENERKLNKALKRAEENRRLKEVSEQEAKEKKIKEVLEREENEKKEIHTNHDGKALELEEMEKRLKEATEVEKNERTHREDCEREENEKRVKEALQLEESEMRLREAIEWEETERKQKKTREREENEQMQKEALEWVENEEKQRDADKKEEITTERMLENATESNKLKGGNEMHKQTKQNNEQKKIDVAQGMHGHLGGEDVRVFNESCLPDDSKNLRSIQFTVKHEENCIKVEATKYAFDGENNGGTPVKPSSILRNSEAVEMESMMVDGKSKASRLLGGDVVLEGNVFRMTDVAEALNMDDSLKKARDADLGLGQRIVEKIKSASEMDLDIKNQGRKFVNEWGERENGIKHTQVTVYQVDNKEKVMSTRVVKESVETGRKIEAAEPALSQSKGSTREAAHQINIGQSAERRKKHLNEACASEEKEALRMKRERELEQERLRRVEEEMEREREREKDRMAVDRSALEARDRTYAEARERAERAAVERATVEARQRALAEARERLEKACAEARDKMLSDKTSAESRLRAERTAVERATAEARERAEKAMAEKVAFEARERMERSTSDKFSGSSRNQGMRPSSSSSDLQNQFQNANPFGGSAYPYPYAYASYHGKKSDGVEGESPQRCKARLERHQRTAERAAKALAEKNMWDLLVQREQAERNRLAESLAADVRRWSSGKEGNLRALLSTLQYILGPDSGWQPIPLTEVITSAAVKKAYRKATLCVHPDKLQQRGASIQQKYRCEKVFDLLKGVDAGKFCDFRYHFLLITELVKKTSIFLLFLVECSNFSDMSTFTAIALDRLLEPGASRSLDKSAPNSRPIPNTKPANNSKLERGNSTSVIERRPPRPQISPALYATPEATPLPDSPSSLSFPPSPYIVNHKRRGPRLLKSSSEVDVSSRRKTLDKDKVNGNSNVAKTNTVDSTKNGVVTSTIPDSKIPDNVQEERKNGIYDSHIEEERDDGVIRGPVVVQHVVNGVHTGEIGSNHGELGESNMHVDFDKGNGMLKPAMSSPERDLDSEDFFDPQDSMSVTSNTDGEDIFVAESSLKLATPMWDFYDAWEELSSESGLQTAVRDVEAELSDIRLSLLMEIEKRKQAEEALNDMRSQWEHIRQQLALVGLMLGQPTALAEGEHTTADPVEELCRQVNLARFVSHSIGRGTAKAEMETEMEALVEAKNFEIARLSDRLQYYEAVNREMSQRNQEAIEMGRRNRHTRKLRQHWVWGSIATAITLGTAALAWSYLPSGDASVSSNGSQASESNDAAKQ</sequence>
<name>A0A7J7E386_TRIWF</name>
<dbReference type="InParanoid" id="A0A7J7E386"/>
<dbReference type="GO" id="GO:0072318">
    <property type="term" value="P:clathrin coat disassembly"/>
    <property type="evidence" value="ECO:0007669"/>
    <property type="project" value="TreeGrafter"/>
</dbReference>
<dbReference type="GO" id="GO:0072583">
    <property type="term" value="P:clathrin-dependent endocytosis"/>
    <property type="evidence" value="ECO:0007669"/>
    <property type="project" value="TreeGrafter"/>
</dbReference>
<feature type="region of interest" description="Disordered" evidence="2">
    <location>
        <begin position="1483"/>
        <end position="1595"/>
    </location>
</feature>
<evidence type="ECO:0000256" key="2">
    <source>
        <dbReference type="SAM" id="MobiDB-lite"/>
    </source>
</evidence>
<feature type="compositionally biased region" description="Polar residues" evidence="2">
    <location>
        <begin position="1241"/>
        <end position="1269"/>
    </location>
</feature>
<accession>A0A7J7E386</accession>
<feature type="coiled-coil region" evidence="1">
    <location>
        <begin position="1761"/>
        <end position="1788"/>
    </location>
</feature>
<feature type="compositionally biased region" description="Basic and acidic residues" evidence="2">
    <location>
        <begin position="678"/>
        <end position="705"/>
    </location>
</feature>
<feature type="compositionally biased region" description="Polar residues" evidence="2">
    <location>
        <begin position="1585"/>
        <end position="1595"/>
    </location>
</feature>
<reference evidence="3 4" key="1">
    <citation type="journal article" date="2020" name="Nat. Commun.">
        <title>Genome of Tripterygium wilfordii and identification of cytochrome P450 involved in triptolide biosynthesis.</title>
        <authorList>
            <person name="Tu L."/>
            <person name="Su P."/>
            <person name="Zhang Z."/>
            <person name="Gao L."/>
            <person name="Wang J."/>
            <person name="Hu T."/>
            <person name="Zhou J."/>
            <person name="Zhang Y."/>
            <person name="Zhao Y."/>
            <person name="Liu Y."/>
            <person name="Song Y."/>
            <person name="Tong Y."/>
            <person name="Lu Y."/>
            <person name="Yang J."/>
            <person name="Xu C."/>
            <person name="Jia M."/>
            <person name="Peters R.J."/>
            <person name="Huang L."/>
            <person name="Gao W."/>
        </authorList>
    </citation>
    <scope>NUCLEOTIDE SEQUENCE [LARGE SCALE GENOMIC DNA]</scope>
    <source>
        <strain evidence="4">cv. XIE 37</strain>
        <tissue evidence="3">Leaf</tissue>
    </source>
</reference>
<feature type="coiled-coil region" evidence="1">
    <location>
        <begin position="1302"/>
        <end position="1337"/>
    </location>
</feature>
<comment type="caution">
    <text evidence="3">The sequence shown here is derived from an EMBL/GenBank/DDBJ whole genome shotgun (WGS) entry which is preliminary data.</text>
</comment>
<feature type="region of interest" description="Disordered" evidence="2">
    <location>
        <begin position="284"/>
        <end position="332"/>
    </location>
</feature>
<dbReference type="SUPFAM" id="SSF46565">
    <property type="entry name" value="Chaperone J-domain"/>
    <property type="match status" value="1"/>
</dbReference>
<dbReference type="GO" id="GO:0030276">
    <property type="term" value="F:clathrin binding"/>
    <property type="evidence" value="ECO:0007669"/>
    <property type="project" value="TreeGrafter"/>
</dbReference>
<proteinExistence type="predicted"/>
<feature type="region of interest" description="Disordered" evidence="2">
    <location>
        <begin position="508"/>
        <end position="540"/>
    </location>
</feature>
<evidence type="ECO:0000313" key="3">
    <source>
        <dbReference type="EMBL" id="KAF5752993.1"/>
    </source>
</evidence>